<evidence type="ECO:0000256" key="1">
    <source>
        <dbReference type="SAM" id="MobiDB-lite"/>
    </source>
</evidence>
<dbReference type="InterPro" id="IPR051783">
    <property type="entry name" value="NAD(P)-dependent_oxidoreduct"/>
</dbReference>
<feature type="region of interest" description="Disordered" evidence="1">
    <location>
        <begin position="275"/>
        <end position="302"/>
    </location>
</feature>
<dbReference type="Pfam" id="PF01370">
    <property type="entry name" value="Epimerase"/>
    <property type="match status" value="1"/>
</dbReference>
<dbReference type="InterPro" id="IPR036291">
    <property type="entry name" value="NAD(P)-bd_dom_sf"/>
</dbReference>
<name>A0ABP7GGP4_9ACTN</name>
<evidence type="ECO:0000313" key="4">
    <source>
        <dbReference type="Proteomes" id="UP001500908"/>
    </source>
</evidence>
<sequence>MRVFAIGATGVLGREVVPLLGKRGHEVTVMAPDRLEQLPDGVTKVRRGLLDDDLDLVSLLAGHDCVVNMATSMPRDFSAPGAWEENTRIRREGTRRLVEGLRSAGVSRLVQMSITMAYADGGHSWIGEDAAFDTDPAREAVVRPIAELESVVSRVPPAEVAWTILRAARFVGPGTLQDVQRQRLAQGALPIPGDGSSFLALVHVADFADAVVAAVEQGLAGQICNVADTPVQVGDYLQRLARLEGAPPPVYDPDLPPDMPSHRVDSSVARSRLGWRPRRGVLPKTGEFGRDRPEAVSRVARQ</sequence>
<reference evidence="4" key="1">
    <citation type="journal article" date="2019" name="Int. J. Syst. Evol. Microbiol.">
        <title>The Global Catalogue of Microorganisms (GCM) 10K type strain sequencing project: providing services to taxonomists for standard genome sequencing and annotation.</title>
        <authorList>
            <consortium name="The Broad Institute Genomics Platform"/>
            <consortium name="The Broad Institute Genome Sequencing Center for Infectious Disease"/>
            <person name="Wu L."/>
            <person name="Ma J."/>
        </authorList>
    </citation>
    <scope>NUCLEOTIDE SEQUENCE [LARGE SCALE GENOMIC DNA]</scope>
    <source>
        <strain evidence="4">JCM 17137</strain>
    </source>
</reference>
<dbReference type="Proteomes" id="UP001500908">
    <property type="component" value="Unassembled WGS sequence"/>
</dbReference>
<organism evidence="3 4">
    <name type="scientific">Salinactinospora qingdaonensis</name>
    <dbReference type="NCBI Taxonomy" id="702744"/>
    <lineage>
        <taxon>Bacteria</taxon>
        <taxon>Bacillati</taxon>
        <taxon>Actinomycetota</taxon>
        <taxon>Actinomycetes</taxon>
        <taxon>Streptosporangiales</taxon>
        <taxon>Nocardiopsidaceae</taxon>
        <taxon>Salinactinospora</taxon>
    </lineage>
</organism>
<proteinExistence type="predicted"/>
<comment type="caution">
    <text evidence="3">The sequence shown here is derived from an EMBL/GenBank/DDBJ whole genome shotgun (WGS) entry which is preliminary data.</text>
</comment>
<gene>
    <name evidence="3" type="ORF">GCM10022402_47950</name>
</gene>
<keyword evidence="4" id="KW-1185">Reference proteome</keyword>
<dbReference type="RefSeq" id="WP_344976953.1">
    <property type="nucleotide sequence ID" value="NZ_BAABDD010000045.1"/>
</dbReference>
<evidence type="ECO:0000313" key="3">
    <source>
        <dbReference type="EMBL" id="GAA3765038.1"/>
    </source>
</evidence>
<evidence type="ECO:0000259" key="2">
    <source>
        <dbReference type="Pfam" id="PF01370"/>
    </source>
</evidence>
<dbReference type="EMBL" id="BAABDD010000045">
    <property type="protein sequence ID" value="GAA3765038.1"/>
    <property type="molecule type" value="Genomic_DNA"/>
</dbReference>
<dbReference type="PANTHER" id="PTHR48079">
    <property type="entry name" value="PROTEIN YEEZ"/>
    <property type="match status" value="1"/>
</dbReference>
<dbReference type="InterPro" id="IPR001509">
    <property type="entry name" value="Epimerase_deHydtase"/>
</dbReference>
<feature type="domain" description="NAD-dependent epimerase/dehydratase" evidence="2">
    <location>
        <begin position="6"/>
        <end position="227"/>
    </location>
</feature>
<accession>A0ABP7GGP4</accession>
<dbReference type="Gene3D" id="3.40.50.720">
    <property type="entry name" value="NAD(P)-binding Rossmann-like Domain"/>
    <property type="match status" value="1"/>
</dbReference>
<dbReference type="PANTHER" id="PTHR48079:SF6">
    <property type="entry name" value="NAD(P)-BINDING DOMAIN-CONTAINING PROTEIN-RELATED"/>
    <property type="match status" value="1"/>
</dbReference>
<dbReference type="SUPFAM" id="SSF51735">
    <property type="entry name" value="NAD(P)-binding Rossmann-fold domains"/>
    <property type="match status" value="1"/>
</dbReference>
<protein>
    <submittedName>
        <fullName evidence="3">NAD(P)-dependent oxidoreductase</fullName>
    </submittedName>
</protein>